<gene>
    <name evidence="2" type="ORF">NECAME_13047</name>
</gene>
<dbReference type="GeneID" id="25353075"/>
<dbReference type="KEGG" id="nai:NECAME_13047"/>
<dbReference type="EMBL" id="KI660368">
    <property type="protein sequence ID" value="ETN74322.1"/>
    <property type="molecule type" value="Genomic_DNA"/>
</dbReference>
<sequence>MNLRSFVSFRMQSSTRWSFLAIISLLLVVQSFANQGEIDRLLGARVERNCFFSPMGCMFLPGKKLSRVRRLPELADQDPQSERSLLWFI</sequence>
<accession>W2T038</accession>
<evidence type="ECO:0000256" key="1">
    <source>
        <dbReference type="SAM" id="SignalP"/>
    </source>
</evidence>
<feature type="signal peptide" evidence="1">
    <location>
        <begin position="1"/>
        <end position="33"/>
    </location>
</feature>
<proteinExistence type="predicted"/>
<evidence type="ECO:0000313" key="3">
    <source>
        <dbReference type="Proteomes" id="UP000053676"/>
    </source>
</evidence>
<keyword evidence="1" id="KW-0732">Signal</keyword>
<name>W2T038_NECAM</name>
<reference evidence="3" key="1">
    <citation type="journal article" date="2014" name="Nat. Genet.">
        <title>Genome of the human hookworm Necator americanus.</title>
        <authorList>
            <person name="Tang Y.T."/>
            <person name="Gao X."/>
            <person name="Rosa B.A."/>
            <person name="Abubucker S."/>
            <person name="Hallsworth-Pepin K."/>
            <person name="Martin J."/>
            <person name="Tyagi R."/>
            <person name="Heizer E."/>
            <person name="Zhang X."/>
            <person name="Bhonagiri-Palsikar V."/>
            <person name="Minx P."/>
            <person name="Warren W.C."/>
            <person name="Wang Q."/>
            <person name="Zhan B."/>
            <person name="Hotez P.J."/>
            <person name="Sternberg P.W."/>
            <person name="Dougall A."/>
            <person name="Gaze S.T."/>
            <person name="Mulvenna J."/>
            <person name="Sotillo J."/>
            <person name="Ranganathan S."/>
            <person name="Rabelo E.M."/>
            <person name="Wilson R.K."/>
            <person name="Felgner P.L."/>
            <person name="Bethony J."/>
            <person name="Hawdon J.M."/>
            <person name="Gasser R.B."/>
            <person name="Loukas A."/>
            <person name="Mitreva M."/>
        </authorList>
    </citation>
    <scope>NUCLEOTIDE SEQUENCE [LARGE SCALE GENOMIC DNA]</scope>
</reference>
<dbReference type="AlphaFoldDB" id="W2T038"/>
<protein>
    <submittedName>
        <fullName evidence="2">Uncharacterized protein</fullName>
    </submittedName>
</protein>
<evidence type="ECO:0000313" key="2">
    <source>
        <dbReference type="EMBL" id="ETN74322.1"/>
    </source>
</evidence>
<feature type="chain" id="PRO_5004825093" evidence="1">
    <location>
        <begin position="34"/>
        <end position="89"/>
    </location>
</feature>
<dbReference type="CTD" id="25353075"/>
<keyword evidence="3" id="KW-1185">Reference proteome</keyword>
<dbReference type="Proteomes" id="UP000053676">
    <property type="component" value="Unassembled WGS sequence"/>
</dbReference>
<organism evidence="2 3">
    <name type="scientific">Necator americanus</name>
    <name type="common">Human hookworm</name>
    <dbReference type="NCBI Taxonomy" id="51031"/>
    <lineage>
        <taxon>Eukaryota</taxon>
        <taxon>Metazoa</taxon>
        <taxon>Ecdysozoa</taxon>
        <taxon>Nematoda</taxon>
        <taxon>Chromadorea</taxon>
        <taxon>Rhabditida</taxon>
        <taxon>Rhabditina</taxon>
        <taxon>Rhabditomorpha</taxon>
        <taxon>Strongyloidea</taxon>
        <taxon>Ancylostomatidae</taxon>
        <taxon>Bunostominae</taxon>
        <taxon>Necator</taxon>
    </lineage>
</organism>
<dbReference type="OrthoDB" id="5832334at2759"/>